<feature type="transmembrane region" description="Helical" evidence="1">
    <location>
        <begin position="12"/>
        <end position="32"/>
    </location>
</feature>
<evidence type="ECO:0000313" key="2">
    <source>
        <dbReference type="EMBL" id="PSL09193.1"/>
    </source>
</evidence>
<keyword evidence="1" id="KW-0812">Transmembrane</keyword>
<dbReference type="Proteomes" id="UP000242133">
    <property type="component" value="Unassembled WGS sequence"/>
</dbReference>
<comment type="caution">
    <text evidence="2">The sequence shown here is derived from an EMBL/GenBank/DDBJ whole genome shotgun (WGS) entry which is preliminary data.</text>
</comment>
<sequence>MMKKDFFKLSTHIDVFVFIGVTLTMMFLLRLIPHWYLGYRRNFHSTDWICHLQQYSFFPES</sequence>
<evidence type="ECO:0000256" key="1">
    <source>
        <dbReference type="SAM" id="Phobius"/>
    </source>
</evidence>
<proteinExistence type="predicted"/>
<protein>
    <submittedName>
        <fullName evidence="2">Uncharacterized protein</fullName>
    </submittedName>
</protein>
<organism evidence="2 3">
    <name type="scientific">Marinobacterium halophilum</name>
    <dbReference type="NCBI Taxonomy" id="267374"/>
    <lineage>
        <taxon>Bacteria</taxon>
        <taxon>Pseudomonadati</taxon>
        <taxon>Pseudomonadota</taxon>
        <taxon>Gammaproteobacteria</taxon>
        <taxon>Oceanospirillales</taxon>
        <taxon>Oceanospirillaceae</taxon>
        <taxon>Marinobacterium</taxon>
    </lineage>
</organism>
<keyword evidence="1" id="KW-0472">Membrane</keyword>
<reference evidence="2 3" key="1">
    <citation type="submission" date="2018-03" db="EMBL/GenBank/DDBJ databases">
        <title>Genomic Encyclopedia of Archaeal and Bacterial Type Strains, Phase II (KMG-II): from individual species to whole genera.</title>
        <authorList>
            <person name="Goeker M."/>
        </authorList>
    </citation>
    <scope>NUCLEOTIDE SEQUENCE [LARGE SCALE GENOMIC DNA]</scope>
    <source>
        <strain evidence="2 3">DSM 17586</strain>
    </source>
</reference>
<evidence type="ECO:0000313" key="3">
    <source>
        <dbReference type="Proteomes" id="UP000242133"/>
    </source>
</evidence>
<keyword evidence="1" id="KW-1133">Transmembrane helix</keyword>
<name>A0A2P8EIA4_9GAMM</name>
<keyword evidence="3" id="KW-1185">Reference proteome</keyword>
<gene>
    <name evidence="2" type="ORF">CLV44_1346</name>
</gene>
<accession>A0A2P8EIA4</accession>
<dbReference type="AlphaFoldDB" id="A0A2P8EIA4"/>
<dbReference type="EMBL" id="PYGI01000034">
    <property type="protein sequence ID" value="PSL09193.1"/>
    <property type="molecule type" value="Genomic_DNA"/>
</dbReference>